<feature type="active site" evidence="11">
    <location>
        <position position="658"/>
    </location>
</feature>
<organism evidence="14 15">
    <name type="scientific">Lodderomyces elongisporus (strain ATCC 11503 / CBS 2605 / JCM 1781 / NBRC 1676 / NRRL YB-4239)</name>
    <name type="common">Yeast</name>
    <name type="synonym">Saccharomyces elongisporus</name>
    <dbReference type="NCBI Taxonomy" id="379508"/>
    <lineage>
        <taxon>Eukaryota</taxon>
        <taxon>Fungi</taxon>
        <taxon>Dikarya</taxon>
        <taxon>Ascomycota</taxon>
        <taxon>Saccharomycotina</taxon>
        <taxon>Pichiomycetes</taxon>
        <taxon>Debaryomycetaceae</taxon>
        <taxon>Candida/Lodderomyces clade</taxon>
        <taxon>Lodderomyces</taxon>
    </lineage>
</organism>
<evidence type="ECO:0000256" key="7">
    <source>
        <dbReference type="ARBA" id="ARBA00023136"/>
    </source>
</evidence>
<dbReference type="KEGG" id="lel:PVL30_003276"/>
<feature type="transmembrane region" description="Helical" evidence="13">
    <location>
        <begin position="561"/>
        <end position="584"/>
    </location>
</feature>
<dbReference type="InParanoid" id="A5DYJ5"/>
<dbReference type="GO" id="GO:0005789">
    <property type="term" value="C:endoplasmic reticulum membrane"/>
    <property type="evidence" value="ECO:0007669"/>
    <property type="project" value="UniProtKB-SubCell"/>
</dbReference>
<evidence type="ECO:0000256" key="6">
    <source>
        <dbReference type="ARBA" id="ARBA00022989"/>
    </source>
</evidence>
<feature type="compositionally biased region" description="Polar residues" evidence="12">
    <location>
        <begin position="142"/>
        <end position="152"/>
    </location>
</feature>
<feature type="region of interest" description="Disordered" evidence="12">
    <location>
        <begin position="79"/>
        <end position="152"/>
    </location>
</feature>
<feature type="compositionally biased region" description="Low complexity" evidence="12">
    <location>
        <begin position="79"/>
        <end position="92"/>
    </location>
</feature>
<feature type="transmembrane region" description="Helical" evidence="13">
    <location>
        <begin position="647"/>
        <end position="676"/>
    </location>
</feature>
<dbReference type="Pfam" id="PF03062">
    <property type="entry name" value="MBOAT"/>
    <property type="match status" value="1"/>
</dbReference>
<dbReference type="GO" id="GO:0008204">
    <property type="term" value="P:ergosterol metabolic process"/>
    <property type="evidence" value="ECO:0007669"/>
    <property type="project" value="TreeGrafter"/>
</dbReference>
<dbReference type="OMA" id="INWWYVA"/>
<dbReference type="PANTHER" id="PTHR10408:SF23">
    <property type="entry name" value="STEROL O-ACYLTRANSFERASE 1-RELATED"/>
    <property type="match status" value="1"/>
</dbReference>
<keyword evidence="4 13" id="KW-0812">Transmembrane</keyword>
<accession>A5DYJ5</accession>
<evidence type="ECO:0000256" key="13">
    <source>
        <dbReference type="SAM" id="Phobius"/>
    </source>
</evidence>
<dbReference type="eggNOG" id="KOG0380">
    <property type="taxonomic scope" value="Eukaryota"/>
</dbReference>
<dbReference type="FunCoup" id="A5DYJ5">
    <property type="interactions" value="235"/>
</dbReference>
<evidence type="ECO:0000256" key="2">
    <source>
        <dbReference type="ARBA" id="ARBA00009010"/>
    </source>
</evidence>
<feature type="transmembrane region" description="Helical" evidence="13">
    <location>
        <begin position="514"/>
        <end position="540"/>
    </location>
</feature>
<keyword evidence="6 13" id="KW-1133">Transmembrane helix</keyword>
<dbReference type="Proteomes" id="UP000001996">
    <property type="component" value="Unassembled WGS sequence"/>
</dbReference>
<comment type="similarity">
    <text evidence="2 10">Belongs to the membrane-bound acyltransferase family. Sterol o-acyltransferase subfamily.</text>
</comment>
<name>A5DYJ5_LODEL</name>
<dbReference type="PIRSF" id="PIRSF000439">
    <property type="entry name" value="Oat_ACAT_DAG_ARE"/>
    <property type="match status" value="1"/>
</dbReference>
<dbReference type="VEuPathDB" id="FungiDB:LELG_02432"/>
<evidence type="ECO:0000313" key="14">
    <source>
        <dbReference type="EMBL" id="EDK44253.1"/>
    </source>
</evidence>
<protein>
    <recommendedName>
        <fullName evidence="10">O-acyltransferase</fullName>
    </recommendedName>
</protein>
<feature type="transmembrane region" description="Helical" evidence="13">
    <location>
        <begin position="367"/>
        <end position="384"/>
    </location>
</feature>
<sequence>MRTSTADKLDLISDNIDRRNLLDINNDYTTGSSSETDESDTLKFQRTPSDLLDLRAPPHLAKRNGSYFLNKNDSELASIPSTTPSALSSTTSVNNASPPPSPLRYENQRDNSQVRNRIKKQEHEHEHEHEHKQERQKKRPFTSGTGLHTSESDITLDGLVKYVSNQDKARLNKRHQELNNNNNNNNNNNINTTTTTTDENDKTTQSSNNDNNSKNKNKNKNNTGAHHGHKRKDSNSKYRLRFGDLTFGTSSTTILDSQEFINSQFFGMYVLFWLATAFIMLNNFVHIYFENATPIWNWTVVRIIRQDLFKVAFTDLAMYLGTYMSYLLQVSVKHRIFSWRRVGWIVESVYEAAYFFTFLWFSHYMQFPWIARVFLVLHSLVFVMKMHSFAFYNGYLWGIYTEGLFSESYLHRLLNDEVDLPKGFELDHTLKILEGSIEFAKYELEYQSKATSDRPDNDKHKCDGARLDISIEELQRTNCILFPQNINLKNYFEYSMFPTLVYTILYPRTNTIRWSYVFFKTFAVFGLYFLMITIAENSLLPIVGRCFLAKKLPLQERVPQYFFILLDMIPPFLMEYLFTFILIWDSVLNALAELTMFADRDFYGPWWSCTDFSDFARLWNKPVHNFLLRHVYHSSISAFKVNKIQAAMITFIILSIVHELVMYVIFGIFRGYLLLFQMSQIPLIMLSRSRFLRGRKILGNIICWFGFISGPSIIFCLYLVF</sequence>
<evidence type="ECO:0000313" key="15">
    <source>
        <dbReference type="Proteomes" id="UP000001996"/>
    </source>
</evidence>
<comment type="subcellular location">
    <subcellularLocation>
        <location evidence="1 10">Endoplasmic reticulum membrane</location>
        <topology evidence="1 10">Multi-pass membrane protein</topology>
    </subcellularLocation>
</comment>
<evidence type="ECO:0000256" key="4">
    <source>
        <dbReference type="ARBA" id="ARBA00022692"/>
    </source>
</evidence>
<dbReference type="HOGENOM" id="CLU_018190_2_1_1"/>
<evidence type="ECO:0000256" key="3">
    <source>
        <dbReference type="ARBA" id="ARBA00022679"/>
    </source>
</evidence>
<keyword evidence="5 10" id="KW-0256">Endoplasmic reticulum</keyword>
<dbReference type="PANTHER" id="PTHR10408">
    <property type="entry name" value="STEROL O-ACYLTRANSFERASE"/>
    <property type="match status" value="1"/>
</dbReference>
<comment type="function">
    <text evidence="9">Sterol O-acyltransferase that catalyzes the formation of stery esters.</text>
</comment>
<dbReference type="GO" id="GO:0034737">
    <property type="term" value="F:ergosterol O-acyltransferase activity"/>
    <property type="evidence" value="ECO:0007669"/>
    <property type="project" value="TreeGrafter"/>
</dbReference>
<keyword evidence="8 10" id="KW-0012">Acyltransferase</keyword>
<keyword evidence="7 10" id="KW-0472">Membrane</keyword>
<gene>
    <name evidence="14" type="ORF">LELG_02432</name>
</gene>
<keyword evidence="3 10" id="KW-0808">Transferase</keyword>
<keyword evidence="15" id="KW-1185">Reference proteome</keyword>
<feature type="transmembrane region" description="Helical" evidence="13">
    <location>
        <begin position="266"/>
        <end position="289"/>
    </location>
</feature>
<dbReference type="InterPro" id="IPR004299">
    <property type="entry name" value="MBOAT_fam"/>
</dbReference>
<evidence type="ECO:0000256" key="1">
    <source>
        <dbReference type="ARBA" id="ARBA00004477"/>
    </source>
</evidence>
<feature type="transmembrane region" description="Helical" evidence="13">
    <location>
        <begin position="342"/>
        <end position="361"/>
    </location>
</feature>
<evidence type="ECO:0000256" key="10">
    <source>
        <dbReference type="PIRNR" id="PIRNR000439"/>
    </source>
</evidence>
<reference evidence="14 15" key="1">
    <citation type="journal article" date="2009" name="Nature">
        <title>Evolution of pathogenicity and sexual reproduction in eight Candida genomes.</title>
        <authorList>
            <person name="Butler G."/>
            <person name="Rasmussen M.D."/>
            <person name="Lin M.F."/>
            <person name="Santos M.A."/>
            <person name="Sakthikumar S."/>
            <person name="Munro C.A."/>
            <person name="Rheinbay E."/>
            <person name="Grabherr M."/>
            <person name="Forche A."/>
            <person name="Reedy J.L."/>
            <person name="Agrafioti I."/>
            <person name="Arnaud M.B."/>
            <person name="Bates S."/>
            <person name="Brown A.J."/>
            <person name="Brunke S."/>
            <person name="Costanzo M.C."/>
            <person name="Fitzpatrick D.A."/>
            <person name="de Groot P.W."/>
            <person name="Harris D."/>
            <person name="Hoyer L.L."/>
            <person name="Hube B."/>
            <person name="Klis F.M."/>
            <person name="Kodira C."/>
            <person name="Lennard N."/>
            <person name="Logue M.E."/>
            <person name="Martin R."/>
            <person name="Neiman A.M."/>
            <person name="Nikolaou E."/>
            <person name="Quail M.A."/>
            <person name="Quinn J."/>
            <person name="Santos M.C."/>
            <person name="Schmitzberger F.F."/>
            <person name="Sherlock G."/>
            <person name="Shah P."/>
            <person name="Silverstein K.A."/>
            <person name="Skrzypek M.S."/>
            <person name="Soll D."/>
            <person name="Staggs R."/>
            <person name="Stansfield I."/>
            <person name="Stumpf M.P."/>
            <person name="Sudbery P.E."/>
            <person name="Srikantha T."/>
            <person name="Zeng Q."/>
            <person name="Berman J."/>
            <person name="Berriman M."/>
            <person name="Heitman J."/>
            <person name="Gow N.A."/>
            <person name="Lorenz M.C."/>
            <person name="Birren B.W."/>
            <person name="Kellis M."/>
            <person name="Cuomo C.A."/>
        </authorList>
    </citation>
    <scope>NUCLEOTIDE SEQUENCE [LARGE SCALE GENOMIC DNA]</scope>
    <source>
        <strain evidence="15">ATCC 11503 / BCRC 21390 / CBS 2605 / JCM 1781 / NBRC 1676 / NRRL YB-4239</strain>
    </source>
</reference>
<feature type="transmembrane region" description="Helical" evidence="13">
    <location>
        <begin position="697"/>
        <end position="720"/>
    </location>
</feature>
<evidence type="ECO:0000256" key="9">
    <source>
        <dbReference type="ARBA" id="ARBA00023568"/>
    </source>
</evidence>
<dbReference type="InterPro" id="IPR014371">
    <property type="entry name" value="Oat_ACAT_DAG_ARE"/>
</dbReference>
<dbReference type="EMBL" id="CH981526">
    <property type="protein sequence ID" value="EDK44253.1"/>
    <property type="molecule type" value="Genomic_DNA"/>
</dbReference>
<feature type="compositionally biased region" description="Low complexity" evidence="12">
    <location>
        <begin position="179"/>
        <end position="214"/>
    </location>
</feature>
<evidence type="ECO:0000256" key="11">
    <source>
        <dbReference type="PIRSR" id="PIRSR000439-1"/>
    </source>
</evidence>
<feature type="region of interest" description="Disordered" evidence="12">
    <location>
        <begin position="176"/>
        <end position="234"/>
    </location>
</feature>
<proteinExistence type="inferred from homology"/>
<feature type="compositionally biased region" description="Basic and acidic residues" evidence="12">
    <location>
        <begin position="119"/>
        <end position="133"/>
    </location>
</feature>
<feature type="transmembrane region" description="Helical" evidence="13">
    <location>
        <begin position="309"/>
        <end position="330"/>
    </location>
</feature>
<dbReference type="OrthoDB" id="10039049at2759"/>
<dbReference type="GeneID" id="5233427"/>
<dbReference type="STRING" id="379508.A5DYJ5"/>
<evidence type="ECO:0000256" key="8">
    <source>
        <dbReference type="ARBA" id="ARBA00023315"/>
    </source>
</evidence>
<evidence type="ECO:0000256" key="5">
    <source>
        <dbReference type="ARBA" id="ARBA00022824"/>
    </source>
</evidence>
<evidence type="ECO:0000256" key="12">
    <source>
        <dbReference type="SAM" id="MobiDB-lite"/>
    </source>
</evidence>
<dbReference type="AlphaFoldDB" id="A5DYJ5"/>